<evidence type="ECO:0000256" key="1">
    <source>
        <dbReference type="ARBA" id="ARBA00022801"/>
    </source>
</evidence>
<dbReference type="PANTHER" id="PTHR22946">
    <property type="entry name" value="DIENELACTONE HYDROLASE DOMAIN-CONTAINING PROTEIN-RELATED"/>
    <property type="match status" value="1"/>
</dbReference>
<dbReference type="PANTHER" id="PTHR22946:SF9">
    <property type="entry name" value="POLYKETIDE TRANSFERASE AF380"/>
    <property type="match status" value="1"/>
</dbReference>
<dbReference type="Gene3D" id="3.40.50.1820">
    <property type="entry name" value="alpha/beta hydrolase"/>
    <property type="match status" value="1"/>
</dbReference>
<dbReference type="InterPro" id="IPR050261">
    <property type="entry name" value="FrsA_esterase"/>
</dbReference>
<name>A0ABT5JU91_9BURK</name>
<evidence type="ECO:0000259" key="2">
    <source>
        <dbReference type="Pfam" id="PF02129"/>
    </source>
</evidence>
<feature type="domain" description="Xaa-Pro dipeptidyl-peptidase-like" evidence="2">
    <location>
        <begin position="34"/>
        <end position="166"/>
    </location>
</feature>
<evidence type="ECO:0000313" key="3">
    <source>
        <dbReference type="EMBL" id="MDC8756322.1"/>
    </source>
</evidence>
<dbReference type="RefSeq" id="WP_273668947.1">
    <property type="nucleotide sequence ID" value="NZ_JAQQXR010000001.1"/>
</dbReference>
<dbReference type="GO" id="GO:0016787">
    <property type="term" value="F:hydrolase activity"/>
    <property type="evidence" value="ECO:0007669"/>
    <property type="project" value="UniProtKB-KW"/>
</dbReference>
<sequence length="373" mass="40239">MLCGLLTPSSAFDPVVILDGRLNEKIVMVPAGPDGEVLLETTLFRPSGAGPFPLLVINHGKQAGNPHLQQRERFIHMATAFVRRGYAVMVPMRTGFARSTGVYTDFGCDMTANGYAQAEDVLDAIDYARRQSWVDADRIVVAGQSYGGLASMALAAQDVPGVRGVLNFAGGLRIDGGVCDWQSALVKAFANFGAKNQIASLWMYGANDSYFGPNLVGRMYRSFVHSGGTATLRAFGAFKRDAHMMLASRDGEQIWLAETERFLRRIGMPTEQVYAVDEAAPPPRTDFAALGDVAAVPFLPDSGRDAYRAFLDRMTPRAFALSASGAWGWAEEGEAPDQRAIAACQVKSSQPCRLYSVDDYVVWPAGMAAGGTD</sequence>
<dbReference type="InterPro" id="IPR029058">
    <property type="entry name" value="AB_hydrolase_fold"/>
</dbReference>
<dbReference type="EMBL" id="JAQQXR010000001">
    <property type="protein sequence ID" value="MDC8756322.1"/>
    <property type="molecule type" value="Genomic_DNA"/>
</dbReference>
<proteinExistence type="predicted"/>
<dbReference type="SUPFAM" id="SSF53474">
    <property type="entry name" value="alpha/beta-Hydrolases"/>
    <property type="match status" value="1"/>
</dbReference>
<comment type="caution">
    <text evidence="3">The sequence shown here is derived from an EMBL/GenBank/DDBJ whole genome shotgun (WGS) entry which is preliminary data.</text>
</comment>
<organism evidence="3 4">
    <name type="scientific">Janthinobacterium fluminis</name>
    <dbReference type="NCBI Taxonomy" id="2987524"/>
    <lineage>
        <taxon>Bacteria</taxon>
        <taxon>Pseudomonadati</taxon>
        <taxon>Pseudomonadota</taxon>
        <taxon>Betaproteobacteria</taxon>
        <taxon>Burkholderiales</taxon>
        <taxon>Oxalobacteraceae</taxon>
        <taxon>Janthinobacterium</taxon>
    </lineage>
</organism>
<reference evidence="3 4" key="1">
    <citation type="submission" date="2022-10" db="EMBL/GenBank/DDBJ databases">
        <title>Janthinobacterium sp. hw3 Genome sequencing.</title>
        <authorList>
            <person name="Park S."/>
        </authorList>
    </citation>
    <scope>NUCLEOTIDE SEQUENCE [LARGE SCALE GENOMIC DNA]</scope>
    <source>
        <strain evidence="4">hw3</strain>
    </source>
</reference>
<evidence type="ECO:0000313" key="4">
    <source>
        <dbReference type="Proteomes" id="UP001221208"/>
    </source>
</evidence>
<gene>
    <name evidence="3" type="ORF">OIK44_01830</name>
</gene>
<accession>A0ABT5JU91</accession>
<dbReference type="Proteomes" id="UP001221208">
    <property type="component" value="Unassembled WGS sequence"/>
</dbReference>
<protein>
    <submittedName>
        <fullName evidence="3">CocE/NonD family hydrolase</fullName>
    </submittedName>
</protein>
<keyword evidence="4" id="KW-1185">Reference proteome</keyword>
<keyword evidence="1 3" id="KW-0378">Hydrolase</keyword>
<dbReference type="Pfam" id="PF02129">
    <property type="entry name" value="Peptidase_S15"/>
    <property type="match status" value="1"/>
</dbReference>
<dbReference type="InterPro" id="IPR000383">
    <property type="entry name" value="Xaa-Pro-like_dom"/>
</dbReference>